<organism evidence="4 5">
    <name type="scientific">Saccharopolyspora spinosa</name>
    <dbReference type="NCBI Taxonomy" id="60894"/>
    <lineage>
        <taxon>Bacteria</taxon>
        <taxon>Bacillati</taxon>
        <taxon>Actinomycetota</taxon>
        <taxon>Actinomycetes</taxon>
        <taxon>Pseudonocardiales</taxon>
        <taxon>Pseudonocardiaceae</taxon>
        <taxon>Saccharopolyspora</taxon>
    </lineage>
</organism>
<dbReference type="PANTHER" id="PTHR35936:SF19">
    <property type="entry name" value="AMINO-ACID-BINDING PROTEIN YXEM-RELATED"/>
    <property type="match status" value="1"/>
</dbReference>
<dbReference type="STRING" id="994479.GCA_000194155_07269"/>
<dbReference type="Gene3D" id="3.40.190.10">
    <property type="entry name" value="Periplasmic binding protein-like II"/>
    <property type="match status" value="2"/>
</dbReference>
<dbReference type="PROSITE" id="PS51257">
    <property type="entry name" value="PROKAR_LIPOPROTEIN"/>
    <property type="match status" value="1"/>
</dbReference>
<dbReference type="Proteomes" id="UP000233786">
    <property type="component" value="Unassembled WGS sequence"/>
</dbReference>
<keyword evidence="1 2" id="KW-0732">Signal</keyword>
<dbReference type="SMART" id="SM00062">
    <property type="entry name" value="PBPb"/>
    <property type="match status" value="1"/>
</dbReference>
<dbReference type="SUPFAM" id="SSF53850">
    <property type="entry name" value="Periplasmic binding protein-like II"/>
    <property type="match status" value="1"/>
</dbReference>
<dbReference type="RefSeq" id="WP_010314871.1">
    <property type="nucleotide sequence ID" value="NZ_CP061007.1"/>
</dbReference>
<feature type="domain" description="Solute-binding protein family 3/N-terminal" evidence="3">
    <location>
        <begin position="51"/>
        <end position="280"/>
    </location>
</feature>
<evidence type="ECO:0000259" key="3">
    <source>
        <dbReference type="SMART" id="SM00062"/>
    </source>
</evidence>
<protein>
    <submittedName>
        <fullName evidence="4">Amino acid ABC transporter substrate-binding protein (PAAT family)</fullName>
    </submittedName>
</protein>
<dbReference type="EMBL" id="PJNB01000001">
    <property type="protein sequence ID" value="PKW16487.1"/>
    <property type="molecule type" value="Genomic_DNA"/>
</dbReference>
<dbReference type="InterPro" id="IPR001638">
    <property type="entry name" value="Solute-binding_3/MltF_N"/>
</dbReference>
<keyword evidence="5" id="KW-1185">Reference proteome</keyword>
<dbReference type="OrthoDB" id="4577708at2"/>
<dbReference type="AlphaFoldDB" id="A0A2N3Y0Q0"/>
<evidence type="ECO:0000313" key="4">
    <source>
        <dbReference type="EMBL" id="PKW16487.1"/>
    </source>
</evidence>
<comment type="caution">
    <text evidence="4">The sequence shown here is derived from an EMBL/GenBank/DDBJ whole genome shotgun (WGS) entry which is preliminary data.</text>
</comment>
<evidence type="ECO:0000256" key="1">
    <source>
        <dbReference type="ARBA" id="ARBA00022729"/>
    </source>
</evidence>
<reference evidence="4" key="1">
    <citation type="submission" date="2017-12" db="EMBL/GenBank/DDBJ databases">
        <title>Sequencing the genomes of 1000 Actinobacteria strains.</title>
        <authorList>
            <person name="Klenk H.-P."/>
        </authorList>
    </citation>
    <scope>NUCLEOTIDE SEQUENCE [LARGE SCALE GENOMIC DNA]</scope>
    <source>
        <strain evidence="4">DSM 44228</strain>
    </source>
</reference>
<dbReference type="PANTHER" id="PTHR35936">
    <property type="entry name" value="MEMBRANE-BOUND LYTIC MUREIN TRANSGLYCOSYLASE F"/>
    <property type="match status" value="1"/>
</dbReference>
<evidence type="ECO:0000313" key="5">
    <source>
        <dbReference type="Proteomes" id="UP000233786"/>
    </source>
</evidence>
<name>A0A2N3Y0Q0_SACSN</name>
<feature type="signal peptide" evidence="2">
    <location>
        <begin position="1"/>
        <end position="31"/>
    </location>
</feature>
<accession>A0A2N3Y0Q0</accession>
<proteinExistence type="predicted"/>
<evidence type="ECO:0000256" key="2">
    <source>
        <dbReference type="SAM" id="SignalP"/>
    </source>
</evidence>
<feature type="chain" id="PRO_5014814165" evidence="2">
    <location>
        <begin position="32"/>
        <end position="293"/>
    </location>
</feature>
<sequence>MKRKLATAGLTAVLLLATAACGSSGSSGSSAAPSDTSAPLYSAVPEKFRGGITVSLQTNQPPLSFQKDGQTVGEDPELLAELSKVLGIHIKVEPAAFESMLLGLDQGKYDFVLQTDITAARAAKYTQLSQFKDGYTFMTTKDNPDIGSSESDLCGLTIGTQSGANYTAYLQKVSTKCTSEGKGAIVLVALPDVPSLYLAAASGRIKALSAPVSTLGYFIQSDQDKVGKEWKLTGPTYLQSKVGWTFPKNSELAPAVEKALNKMIADGSYQKILTKWGLQGNIADKAELNPNVN</sequence>
<dbReference type="Pfam" id="PF00497">
    <property type="entry name" value="SBP_bac_3"/>
    <property type="match status" value="1"/>
</dbReference>
<gene>
    <name evidence="4" type="ORF">A8926_4321</name>
</gene>